<dbReference type="RefSeq" id="WP_420717362.1">
    <property type="nucleotide sequence ID" value="NZ_CP053586.1"/>
</dbReference>
<accession>A0AA97AI08</accession>
<organism evidence="2">
    <name type="scientific">Leptolyngbya sp. NK1-12</name>
    <dbReference type="NCBI Taxonomy" id="2547451"/>
    <lineage>
        <taxon>Bacteria</taxon>
        <taxon>Bacillati</taxon>
        <taxon>Cyanobacteriota</taxon>
        <taxon>Cyanophyceae</taxon>
        <taxon>Leptolyngbyales</taxon>
        <taxon>Leptolyngbyaceae</taxon>
        <taxon>Leptolyngbya group</taxon>
        <taxon>Leptolyngbya</taxon>
    </lineage>
</organism>
<proteinExistence type="predicted"/>
<reference evidence="2" key="1">
    <citation type="submission" date="2020-05" db="EMBL/GenBank/DDBJ databases">
        <authorList>
            <person name="Zhu T."/>
            <person name="Keshari N."/>
            <person name="Lu X."/>
        </authorList>
    </citation>
    <scope>NUCLEOTIDE SEQUENCE</scope>
    <source>
        <strain evidence="2">NK1-12</strain>
    </source>
</reference>
<feature type="transmembrane region" description="Helical" evidence="1">
    <location>
        <begin position="107"/>
        <end position="124"/>
    </location>
</feature>
<dbReference type="InterPro" id="IPR009732">
    <property type="entry name" value="DUF1304"/>
</dbReference>
<dbReference type="EMBL" id="CP053586">
    <property type="protein sequence ID" value="WNZ23311.1"/>
    <property type="molecule type" value="Genomic_DNA"/>
</dbReference>
<name>A0AA97AI08_9CYAN</name>
<evidence type="ECO:0000313" key="2">
    <source>
        <dbReference type="EMBL" id="WNZ23311.1"/>
    </source>
</evidence>
<dbReference type="Pfam" id="PF06993">
    <property type="entry name" value="DUF1304"/>
    <property type="match status" value="1"/>
</dbReference>
<keyword evidence="1" id="KW-1133">Transmembrane helix</keyword>
<keyword evidence="1" id="KW-0472">Membrane</keyword>
<dbReference type="PANTHER" id="PTHR38446">
    <property type="entry name" value="BLL0914 PROTEIN"/>
    <property type="match status" value="1"/>
</dbReference>
<evidence type="ECO:0000256" key="1">
    <source>
        <dbReference type="SAM" id="Phobius"/>
    </source>
</evidence>
<gene>
    <name evidence="2" type="ORF">HJG54_10900</name>
</gene>
<protein>
    <submittedName>
        <fullName evidence="2">DUF1304 domain-containing protein</fullName>
    </submittedName>
</protein>
<feature type="transmembrane region" description="Helical" evidence="1">
    <location>
        <begin position="6"/>
        <end position="26"/>
    </location>
</feature>
<dbReference type="PANTHER" id="PTHR38446:SF1">
    <property type="entry name" value="BLL0914 PROTEIN"/>
    <property type="match status" value="1"/>
</dbReference>
<feature type="transmembrane region" description="Helical" evidence="1">
    <location>
        <begin position="55"/>
        <end position="75"/>
    </location>
</feature>
<dbReference type="AlphaFoldDB" id="A0AA97AI08"/>
<feature type="transmembrane region" description="Helical" evidence="1">
    <location>
        <begin position="81"/>
        <end position="100"/>
    </location>
</feature>
<keyword evidence="1" id="KW-0812">Transmembrane</keyword>
<sequence>MNTITNFLIGLVAVLHIGFLILEMFLSKNKSVREWLLGESINSVNQPGIKLIVQLAMNMGLYNGFLAAGLIWSLFATQFAFEIQLFFLSCIIIAGIFGSFTVKKSIILTQAVPAITALISVWFTNNSTLL</sequence>